<evidence type="ECO:0000256" key="1">
    <source>
        <dbReference type="ARBA" id="ARBA00004496"/>
    </source>
</evidence>
<evidence type="ECO:0000256" key="5">
    <source>
        <dbReference type="ARBA" id="ARBA00022598"/>
    </source>
</evidence>
<evidence type="ECO:0000256" key="8">
    <source>
        <dbReference type="ARBA" id="ARBA00022833"/>
    </source>
</evidence>
<evidence type="ECO:0000256" key="11">
    <source>
        <dbReference type="ARBA" id="ARBA00023146"/>
    </source>
</evidence>
<dbReference type="InterPro" id="IPR032678">
    <property type="entry name" value="tRNA-synt_1_cat_dom"/>
</dbReference>
<reference evidence="16" key="2">
    <citation type="submission" date="2021-04" db="EMBL/GenBank/DDBJ databases">
        <authorList>
            <person name="Gilroy R."/>
        </authorList>
    </citation>
    <scope>NUCLEOTIDE SEQUENCE</scope>
    <source>
        <strain evidence="16">12435</strain>
    </source>
</reference>
<organism evidence="16 17">
    <name type="scientific">Candidatus Protoclostridium stercorigallinarum</name>
    <dbReference type="NCBI Taxonomy" id="2838741"/>
    <lineage>
        <taxon>Bacteria</taxon>
        <taxon>Bacillati</taxon>
        <taxon>Bacillota</taxon>
        <taxon>Clostridia</taxon>
        <taxon>Candidatus Protoclostridium</taxon>
    </lineage>
</organism>
<gene>
    <name evidence="13 16" type="primary">cysS</name>
    <name evidence="16" type="ORF">H9892_00400</name>
</gene>
<accession>A0A9D1TRS2</accession>
<dbReference type="SUPFAM" id="SSF52374">
    <property type="entry name" value="Nucleotidylyl transferase"/>
    <property type="match status" value="1"/>
</dbReference>
<feature type="binding site" evidence="13">
    <location>
        <position position="248"/>
    </location>
    <ligand>
        <name>Zn(2+)</name>
        <dbReference type="ChEBI" id="CHEBI:29105"/>
    </ligand>
</feature>
<dbReference type="CDD" id="cd00672">
    <property type="entry name" value="CysRS_core"/>
    <property type="match status" value="1"/>
</dbReference>
<dbReference type="AlphaFoldDB" id="A0A9D1TRS2"/>
<evidence type="ECO:0000256" key="12">
    <source>
        <dbReference type="ARBA" id="ARBA00047398"/>
    </source>
</evidence>
<proteinExistence type="inferred from homology"/>
<dbReference type="Pfam" id="PF23493">
    <property type="entry name" value="CysS_C"/>
    <property type="match status" value="1"/>
</dbReference>
<comment type="subunit">
    <text evidence="3 13">Monomer.</text>
</comment>
<keyword evidence="5 13" id="KW-0436">Ligase</keyword>
<evidence type="ECO:0000256" key="6">
    <source>
        <dbReference type="ARBA" id="ARBA00022723"/>
    </source>
</evidence>
<evidence type="ECO:0000256" key="3">
    <source>
        <dbReference type="ARBA" id="ARBA00011245"/>
    </source>
</evidence>
<dbReference type="GO" id="GO:0008270">
    <property type="term" value="F:zinc ion binding"/>
    <property type="evidence" value="ECO:0007669"/>
    <property type="project" value="UniProtKB-UniRule"/>
</dbReference>
<evidence type="ECO:0000259" key="15">
    <source>
        <dbReference type="Pfam" id="PF23493"/>
    </source>
</evidence>
<dbReference type="GO" id="GO:0006423">
    <property type="term" value="P:cysteinyl-tRNA aminoacylation"/>
    <property type="evidence" value="ECO:0007669"/>
    <property type="project" value="UniProtKB-UniRule"/>
</dbReference>
<comment type="cofactor">
    <cofactor evidence="13">
        <name>Zn(2+)</name>
        <dbReference type="ChEBI" id="CHEBI:29105"/>
    </cofactor>
    <text evidence="13">Binds 1 zinc ion per subunit.</text>
</comment>
<dbReference type="PRINTS" id="PR00983">
    <property type="entry name" value="TRNASYNTHCYS"/>
</dbReference>
<evidence type="ECO:0000259" key="14">
    <source>
        <dbReference type="Pfam" id="PF01406"/>
    </source>
</evidence>
<comment type="caution">
    <text evidence="16">The sequence shown here is derived from an EMBL/GenBank/DDBJ whole genome shotgun (WGS) entry which is preliminary data.</text>
</comment>
<dbReference type="InterPro" id="IPR024909">
    <property type="entry name" value="Cys-tRNA/MSH_ligase"/>
</dbReference>
<dbReference type="InterPro" id="IPR009080">
    <property type="entry name" value="tRNAsynth_Ia_anticodon-bd"/>
</dbReference>
<feature type="short sequence motif" description="'KMSKS' region" evidence="13">
    <location>
        <begin position="276"/>
        <end position="280"/>
    </location>
</feature>
<reference evidence="16" key="1">
    <citation type="journal article" date="2021" name="PeerJ">
        <title>Extensive microbial diversity within the chicken gut microbiome revealed by metagenomics and culture.</title>
        <authorList>
            <person name="Gilroy R."/>
            <person name="Ravi A."/>
            <person name="Getino M."/>
            <person name="Pursley I."/>
            <person name="Horton D.L."/>
            <person name="Alikhan N.F."/>
            <person name="Baker D."/>
            <person name="Gharbi K."/>
            <person name="Hall N."/>
            <person name="Watson M."/>
            <person name="Adriaenssens E.M."/>
            <person name="Foster-Nyarko E."/>
            <person name="Jarju S."/>
            <person name="Secka A."/>
            <person name="Antonio M."/>
            <person name="Oren A."/>
            <person name="Chaudhuri R.R."/>
            <person name="La Ragione R."/>
            <person name="Hildebrand F."/>
            <person name="Pallen M.J."/>
        </authorList>
    </citation>
    <scope>NUCLEOTIDE SEQUENCE</scope>
    <source>
        <strain evidence="16">12435</strain>
    </source>
</reference>
<feature type="domain" description="Cysteinyl-tRNA ligase anticodon binding" evidence="15">
    <location>
        <begin position="409"/>
        <end position="453"/>
    </location>
</feature>
<evidence type="ECO:0000256" key="4">
    <source>
        <dbReference type="ARBA" id="ARBA00022490"/>
    </source>
</evidence>
<evidence type="ECO:0000313" key="17">
    <source>
        <dbReference type="Proteomes" id="UP000823990"/>
    </source>
</evidence>
<dbReference type="EC" id="6.1.1.16" evidence="13"/>
<dbReference type="NCBIfam" id="TIGR00435">
    <property type="entry name" value="cysS"/>
    <property type="match status" value="1"/>
</dbReference>
<keyword evidence="7 13" id="KW-0547">Nucleotide-binding</keyword>
<dbReference type="SUPFAM" id="SSF47323">
    <property type="entry name" value="Anticodon-binding domain of a subclass of class I aminoacyl-tRNA synthetases"/>
    <property type="match status" value="1"/>
</dbReference>
<protein>
    <recommendedName>
        <fullName evidence="13">Cysteine--tRNA ligase</fullName>
        <ecNumber evidence="13">6.1.1.16</ecNumber>
    </recommendedName>
    <alternativeName>
        <fullName evidence="13">Cysteinyl-tRNA synthetase</fullName>
        <shortName evidence="13">CysRS</shortName>
    </alternativeName>
</protein>
<dbReference type="InterPro" id="IPR056411">
    <property type="entry name" value="CysS_C"/>
</dbReference>
<comment type="caution">
    <text evidence="13">Lacks conserved residue(s) required for the propagation of feature annotation.</text>
</comment>
<keyword evidence="8 13" id="KW-0862">Zinc</keyword>
<dbReference type="FunFam" id="3.40.50.620:FF:000130">
    <property type="entry name" value="Cysteine--tRNA ligase"/>
    <property type="match status" value="1"/>
</dbReference>
<feature type="binding site" evidence="13">
    <location>
        <position position="219"/>
    </location>
    <ligand>
        <name>Zn(2+)</name>
        <dbReference type="ChEBI" id="CHEBI:29105"/>
    </ligand>
</feature>
<dbReference type="InterPro" id="IPR015803">
    <property type="entry name" value="Cys-tRNA-ligase"/>
</dbReference>
<evidence type="ECO:0000256" key="2">
    <source>
        <dbReference type="ARBA" id="ARBA00005594"/>
    </source>
</evidence>
<dbReference type="PANTHER" id="PTHR10890:SF3">
    <property type="entry name" value="CYSTEINE--TRNA LIGASE, CYTOPLASMIC"/>
    <property type="match status" value="1"/>
</dbReference>
<dbReference type="EMBL" id="DXHS01000008">
    <property type="protein sequence ID" value="HIW01791.1"/>
    <property type="molecule type" value="Genomic_DNA"/>
</dbReference>
<dbReference type="GO" id="GO:0005524">
    <property type="term" value="F:ATP binding"/>
    <property type="evidence" value="ECO:0007669"/>
    <property type="project" value="UniProtKB-UniRule"/>
</dbReference>
<keyword evidence="4 13" id="KW-0963">Cytoplasm</keyword>
<dbReference type="GO" id="GO:0005829">
    <property type="term" value="C:cytosol"/>
    <property type="evidence" value="ECO:0007669"/>
    <property type="project" value="TreeGrafter"/>
</dbReference>
<keyword evidence="10 13" id="KW-0648">Protein biosynthesis</keyword>
<evidence type="ECO:0000313" key="16">
    <source>
        <dbReference type="EMBL" id="HIW01791.1"/>
    </source>
</evidence>
<feature type="binding site" evidence="13">
    <location>
        <position position="27"/>
    </location>
    <ligand>
        <name>Zn(2+)</name>
        <dbReference type="ChEBI" id="CHEBI:29105"/>
    </ligand>
</feature>
<dbReference type="Proteomes" id="UP000823990">
    <property type="component" value="Unassembled WGS sequence"/>
</dbReference>
<sequence>MIVYNTLTRRKEELRTVRPGEVRMYSCGPTVYSRAHMGNMRAYIFMDTLRRVVRFNGYKLLGVMNITDVGHLTSDADDGDDKMEKAAKKTGKTPWEIAEHFTKLFFEDTDKLNIERPEVVAKATDHIADMLEFVEQLVDKGYGYETSDGIYFDISKFPSYGKLSGNTRLSDNIAGARVDVNSEKRNPADFALWKKAPKEHIMQWDSPWGRSYPGWHIECSTMSRKYLGDTFDIHTGGVDHIPIHHENEIAQSEALLGHPAVNYWMHVEFMQVDGRKMSKSLGNTYTLDELADKGYSPMDFRYFCLNTHYRKKLNFTFEGMDGAKTAYSRLLALLAACAASDAKTDPDIINGFEKAFAEAVSDDLNIPLGLGELWTLLKNPPSRDIYDAAMRADKVLGLSLDKCTEKKEEDIPADVKEIAEKRFAARKAKNWAESDALRDELAHMGWSILDAKDGYTLKKS</sequence>
<dbReference type="GO" id="GO:0004817">
    <property type="term" value="F:cysteine-tRNA ligase activity"/>
    <property type="evidence" value="ECO:0007669"/>
    <property type="project" value="UniProtKB-UniRule"/>
</dbReference>
<evidence type="ECO:0000256" key="7">
    <source>
        <dbReference type="ARBA" id="ARBA00022741"/>
    </source>
</evidence>
<evidence type="ECO:0000256" key="9">
    <source>
        <dbReference type="ARBA" id="ARBA00022840"/>
    </source>
</evidence>
<dbReference type="InterPro" id="IPR014729">
    <property type="entry name" value="Rossmann-like_a/b/a_fold"/>
</dbReference>
<dbReference type="HAMAP" id="MF_00041">
    <property type="entry name" value="Cys_tRNA_synth"/>
    <property type="match status" value="1"/>
</dbReference>
<evidence type="ECO:0000256" key="13">
    <source>
        <dbReference type="HAMAP-Rule" id="MF_00041"/>
    </source>
</evidence>
<comment type="catalytic activity">
    <reaction evidence="12 13">
        <text>tRNA(Cys) + L-cysteine + ATP = L-cysteinyl-tRNA(Cys) + AMP + diphosphate</text>
        <dbReference type="Rhea" id="RHEA:17773"/>
        <dbReference type="Rhea" id="RHEA-COMP:9661"/>
        <dbReference type="Rhea" id="RHEA-COMP:9679"/>
        <dbReference type="ChEBI" id="CHEBI:30616"/>
        <dbReference type="ChEBI" id="CHEBI:33019"/>
        <dbReference type="ChEBI" id="CHEBI:35235"/>
        <dbReference type="ChEBI" id="CHEBI:78442"/>
        <dbReference type="ChEBI" id="CHEBI:78517"/>
        <dbReference type="ChEBI" id="CHEBI:456215"/>
        <dbReference type="EC" id="6.1.1.16"/>
    </reaction>
</comment>
<dbReference type="Gene3D" id="3.40.50.620">
    <property type="entry name" value="HUPs"/>
    <property type="match status" value="1"/>
</dbReference>
<feature type="binding site" evidence="13">
    <location>
        <position position="279"/>
    </location>
    <ligand>
        <name>ATP</name>
        <dbReference type="ChEBI" id="CHEBI:30616"/>
    </ligand>
</feature>
<keyword evidence="6 13" id="KW-0479">Metal-binding</keyword>
<evidence type="ECO:0000256" key="10">
    <source>
        <dbReference type="ARBA" id="ARBA00022917"/>
    </source>
</evidence>
<dbReference type="Gene3D" id="1.20.120.1910">
    <property type="entry name" value="Cysteine-tRNA ligase, C-terminal anti-codon recognition domain"/>
    <property type="match status" value="1"/>
</dbReference>
<name>A0A9D1TRS2_9FIRM</name>
<keyword evidence="11 13" id="KW-0030">Aminoacyl-tRNA synthetase</keyword>
<comment type="similarity">
    <text evidence="2 13">Belongs to the class-I aminoacyl-tRNA synthetase family.</text>
</comment>
<dbReference type="Pfam" id="PF01406">
    <property type="entry name" value="tRNA-synt_1e"/>
    <property type="match status" value="1"/>
</dbReference>
<comment type="subcellular location">
    <subcellularLocation>
        <location evidence="1 13">Cytoplasm</location>
    </subcellularLocation>
</comment>
<feature type="domain" description="tRNA synthetases class I catalytic" evidence="14">
    <location>
        <begin position="16"/>
        <end position="323"/>
    </location>
</feature>
<keyword evidence="9 13" id="KW-0067">ATP-binding</keyword>
<feature type="binding site" evidence="13">
    <location>
        <position position="244"/>
    </location>
    <ligand>
        <name>Zn(2+)</name>
        <dbReference type="ChEBI" id="CHEBI:29105"/>
    </ligand>
</feature>
<dbReference type="PANTHER" id="PTHR10890">
    <property type="entry name" value="CYSTEINYL-TRNA SYNTHETASE"/>
    <property type="match status" value="1"/>
</dbReference>